<gene>
    <name evidence="1" type="ORF">DPMN_124920</name>
</gene>
<reference evidence="1" key="2">
    <citation type="submission" date="2020-11" db="EMBL/GenBank/DDBJ databases">
        <authorList>
            <person name="McCartney M.A."/>
            <person name="Auch B."/>
            <person name="Kono T."/>
            <person name="Mallez S."/>
            <person name="Becker A."/>
            <person name="Gohl D.M."/>
            <person name="Silverstein K.A.T."/>
            <person name="Koren S."/>
            <person name="Bechman K.B."/>
            <person name="Herman A."/>
            <person name="Abrahante J.E."/>
            <person name="Garbe J."/>
        </authorList>
    </citation>
    <scope>NUCLEOTIDE SEQUENCE</scope>
    <source>
        <strain evidence="1">Duluth1</strain>
        <tissue evidence="1">Whole animal</tissue>
    </source>
</reference>
<comment type="caution">
    <text evidence="1">The sequence shown here is derived from an EMBL/GenBank/DDBJ whole genome shotgun (WGS) entry which is preliminary data.</text>
</comment>
<keyword evidence="2" id="KW-1185">Reference proteome</keyword>
<evidence type="ECO:0000313" key="1">
    <source>
        <dbReference type="EMBL" id="KAH3823121.1"/>
    </source>
</evidence>
<organism evidence="1 2">
    <name type="scientific">Dreissena polymorpha</name>
    <name type="common">Zebra mussel</name>
    <name type="synonym">Mytilus polymorpha</name>
    <dbReference type="NCBI Taxonomy" id="45954"/>
    <lineage>
        <taxon>Eukaryota</taxon>
        <taxon>Metazoa</taxon>
        <taxon>Spiralia</taxon>
        <taxon>Lophotrochozoa</taxon>
        <taxon>Mollusca</taxon>
        <taxon>Bivalvia</taxon>
        <taxon>Autobranchia</taxon>
        <taxon>Heteroconchia</taxon>
        <taxon>Euheterodonta</taxon>
        <taxon>Imparidentia</taxon>
        <taxon>Neoheterodontei</taxon>
        <taxon>Myida</taxon>
        <taxon>Dreissenoidea</taxon>
        <taxon>Dreissenidae</taxon>
        <taxon>Dreissena</taxon>
    </lineage>
</organism>
<dbReference type="EMBL" id="JAIWYP010000005">
    <property type="protein sequence ID" value="KAH3823121.1"/>
    <property type="molecule type" value="Genomic_DNA"/>
</dbReference>
<proteinExistence type="predicted"/>
<name>A0A9D4GX77_DREPO</name>
<evidence type="ECO:0000313" key="2">
    <source>
        <dbReference type="Proteomes" id="UP000828390"/>
    </source>
</evidence>
<accession>A0A9D4GX77</accession>
<sequence length="52" mass="5556">MSGRTAPSSKAADGSCTHYCVDAMDRKHIATHVLGVVFPRITPSGVYIPQLL</sequence>
<reference evidence="1" key="1">
    <citation type="journal article" date="2019" name="bioRxiv">
        <title>The Genome of the Zebra Mussel, Dreissena polymorpha: A Resource for Invasive Species Research.</title>
        <authorList>
            <person name="McCartney M.A."/>
            <person name="Auch B."/>
            <person name="Kono T."/>
            <person name="Mallez S."/>
            <person name="Zhang Y."/>
            <person name="Obille A."/>
            <person name="Becker A."/>
            <person name="Abrahante J.E."/>
            <person name="Garbe J."/>
            <person name="Badalamenti J.P."/>
            <person name="Herman A."/>
            <person name="Mangelson H."/>
            <person name="Liachko I."/>
            <person name="Sullivan S."/>
            <person name="Sone E.D."/>
            <person name="Koren S."/>
            <person name="Silverstein K.A.T."/>
            <person name="Beckman K.B."/>
            <person name="Gohl D.M."/>
        </authorList>
    </citation>
    <scope>NUCLEOTIDE SEQUENCE</scope>
    <source>
        <strain evidence="1">Duluth1</strain>
        <tissue evidence="1">Whole animal</tissue>
    </source>
</reference>
<protein>
    <submittedName>
        <fullName evidence="1">Uncharacterized protein</fullName>
    </submittedName>
</protein>
<dbReference type="Proteomes" id="UP000828390">
    <property type="component" value="Unassembled WGS sequence"/>
</dbReference>
<dbReference type="AlphaFoldDB" id="A0A9D4GX77"/>